<accession>A0AAE1DHW1</accession>
<dbReference type="CDD" id="cd00063">
    <property type="entry name" value="FN3"/>
    <property type="match status" value="1"/>
</dbReference>
<sequence length="151" mass="17192">MLEKGYPHIAKTSRFKGVTEDSYEVPDSRTVATIGGLKPDTRYLIQVAAFTRKGMDSRSQSRAHHQGCSSSLEVEQGPNPTEENLLRRTAQPVSPETSPDRDHRINGSHRYIYVRFQHPPIKVRQNRPRKSLSGQLDRNKKNKVSSEILKK</sequence>
<gene>
    <name evidence="2" type="ORF">RRG08_056525</name>
</gene>
<dbReference type="InterPro" id="IPR036116">
    <property type="entry name" value="FN3_sf"/>
</dbReference>
<evidence type="ECO:0000313" key="3">
    <source>
        <dbReference type="Proteomes" id="UP001283361"/>
    </source>
</evidence>
<organism evidence="2 3">
    <name type="scientific">Elysia crispata</name>
    <name type="common">lettuce slug</name>
    <dbReference type="NCBI Taxonomy" id="231223"/>
    <lineage>
        <taxon>Eukaryota</taxon>
        <taxon>Metazoa</taxon>
        <taxon>Spiralia</taxon>
        <taxon>Lophotrochozoa</taxon>
        <taxon>Mollusca</taxon>
        <taxon>Gastropoda</taxon>
        <taxon>Heterobranchia</taxon>
        <taxon>Euthyneura</taxon>
        <taxon>Panpulmonata</taxon>
        <taxon>Sacoglossa</taxon>
        <taxon>Placobranchoidea</taxon>
        <taxon>Plakobranchidae</taxon>
        <taxon>Elysia</taxon>
    </lineage>
</organism>
<feature type="region of interest" description="Disordered" evidence="1">
    <location>
        <begin position="53"/>
        <end position="151"/>
    </location>
</feature>
<dbReference type="EMBL" id="JAWDGP010003758">
    <property type="protein sequence ID" value="KAK3771314.1"/>
    <property type="molecule type" value="Genomic_DNA"/>
</dbReference>
<feature type="compositionally biased region" description="Polar residues" evidence="1">
    <location>
        <begin position="67"/>
        <end position="82"/>
    </location>
</feature>
<dbReference type="InterPro" id="IPR003961">
    <property type="entry name" value="FN3_dom"/>
</dbReference>
<name>A0AAE1DHW1_9GAST</name>
<evidence type="ECO:0000256" key="1">
    <source>
        <dbReference type="SAM" id="MobiDB-lite"/>
    </source>
</evidence>
<dbReference type="InterPro" id="IPR013783">
    <property type="entry name" value="Ig-like_fold"/>
</dbReference>
<evidence type="ECO:0000313" key="2">
    <source>
        <dbReference type="EMBL" id="KAK3771314.1"/>
    </source>
</evidence>
<dbReference type="Proteomes" id="UP001283361">
    <property type="component" value="Unassembled WGS sequence"/>
</dbReference>
<comment type="caution">
    <text evidence="2">The sequence shown here is derived from an EMBL/GenBank/DDBJ whole genome shotgun (WGS) entry which is preliminary data.</text>
</comment>
<evidence type="ECO:0008006" key="4">
    <source>
        <dbReference type="Google" id="ProtNLM"/>
    </source>
</evidence>
<dbReference type="AlphaFoldDB" id="A0AAE1DHW1"/>
<proteinExistence type="predicted"/>
<dbReference type="SUPFAM" id="SSF49265">
    <property type="entry name" value="Fibronectin type III"/>
    <property type="match status" value="1"/>
</dbReference>
<protein>
    <recommendedName>
        <fullName evidence="4">Fibronectin type-III domain-containing protein</fullName>
    </recommendedName>
</protein>
<dbReference type="Gene3D" id="2.60.40.10">
    <property type="entry name" value="Immunoglobulins"/>
    <property type="match status" value="1"/>
</dbReference>
<reference evidence="2" key="1">
    <citation type="journal article" date="2023" name="G3 (Bethesda)">
        <title>A reference genome for the long-term kleptoplast-retaining sea slug Elysia crispata morphotype clarki.</title>
        <authorList>
            <person name="Eastman K.E."/>
            <person name="Pendleton A.L."/>
            <person name="Shaikh M.A."/>
            <person name="Suttiyut T."/>
            <person name="Ogas R."/>
            <person name="Tomko P."/>
            <person name="Gavelis G."/>
            <person name="Widhalm J.R."/>
            <person name="Wisecaver J.H."/>
        </authorList>
    </citation>
    <scope>NUCLEOTIDE SEQUENCE</scope>
    <source>
        <strain evidence="2">ECLA1</strain>
    </source>
</reference>
<keyword evidence="3" id="KW-1185">Reference proteome</keyword>